<dbReference type="Proteomes" id="UP000009046">
    <property type="component" value="Unassembled WGS sequence"/>
</dbReference>
<dbReference type="InterPro" id="IPR003892">
    <property type="entry name" value="CUE"/>
</dbReference>
<dbReference type="CTD" id="8230177"/>
<dbReference type="SUPFAM" id="SSF46934">
    <property type="entry name" value="UBA-like"/>
    <property type="match status" value="1"/>
</dbReference>
<dbReference type="AlphaFoldDB" id="E0VIV4"/>
<reference evidence="3" key="3">
    <citation type="submission" date="2021-02" db="UniProtKB">
        <authorList>
            <consortium name="EnsemblMetazoa"/>
        </authorList>
    </citation>
    <scope>IDENTIFICATION</scope>
    <source>
        <strain evidence="3">USDA</strain>
    </source>
</reference>
<dbReference type="EMBL" id="DS235206">
    <property type="protein sequence ID" value="EEB13310.1"/>
    <property type="molecule type" value="Genomic_DNA"/>
</dbReference>
<dbReference type="OMA" id="MENKSEQ"/>
<dbReference type="PANTHER" id="PTHR13467:SF3">
    <property type="entry name" value="CUE DOMAIN-CONTAINING PROTEIN 1"/>
    <property type="match status" value="1"/>
</dbReference>
<dbReference type="GO" id="GO:0043130">
    <property type="term" value="F:ubiquitin binding"/>
    <property type="evidence" value="ECO:0007669"/>
    <property type="project" value="InterPro"/>
</dbReference>
<dbReference type="EMBL" id="AAZO01002709">
    <property type="status" value="NOT_ANNOTATED_CDS"/>
    <property type="molecule type" value="Genomic_DNA"/>
</dbReference>
<accession>E0VIV4</accession>
<feature type="domain" description="CUE" evidence="1">
    <location>
        <begin position="19"/>
        <end position="62"/>
    </location>
</feature>
<organism>
    <name type="scientific">Pediculus humanus subsp. corporis</name>
    <name type="common">Body louse</name>
    <dbReference type="NCBI Taxonomy" id="121224"/>
    <lineage>
        <taxon>Eukaryota</taxon>
        <taxon>Metazoa</taxon>
        <taxon>Ecdysozoa</taxon>
        <taxon>Arthropoda</taxon>
        <taxon>Hexapoda</taxon>
        <taxon>Insecta</taxon>
        <taxon>Pterygota</taxon>
        <taxon>Neoptera</taxon>
        <taxon>Paraneoptera</taxon>
        <taxon>Psocodea</taxon>
        <taxon>Troctomorpha</taxon>
        <taxon>Phthiraptera</taxon>
        <taxon>Anoplura</taxon>
        <taxon>Pediculidae</taxon>
        <taxon>Pediculus</taxon>
    </lineage>
</organism>
<dbReference type="EnsemblMetazoa" id="PHUM233620-RA">
    <property type="protein sequence ID" value="PHUM233620-PA"/>
    <property type="gene ID" value="PHUM233620"/>
</dbReference>
<evidence type="ECO:0000313" key="2">
    <source>
        <dbReference type="EMBL" id="EEB13310.1"/>
    </source>
</evidence>
<dbReference type="InterPro" id="IPR009060">
    <property type="entry name" value="UBA-like_sf"/>
</dbReference>
<dbReference type="Gene3D" id="1.10.8.10">
    <property type="entry name" value="DNA helicase RuvA subunit, C-terminal domain"/>
    <property type="match status" value="1"/>
</dbReference>
<dbReference type="KEGG" id="phu:Phum_PHUM233620"/>
<evidence type="ECO:0000259" key="1">
    <source>
        <dbReference type="PROSITE" id="PS51140"/>
    </source>
</evidence>
<dbReference type="HOGENOM" id="CLU_064865_1_0_1"/>
<dbReference type="InParanoid" id="E0VIV4"/>
<dbReference type="InterPro" id="IPR040195">
    <property type="entry name" value="CUE_CUED1"/>
</dbReference>
<sequence>MENKSEQVGTPINTTTHIEFKQAMQDFMTMFPKMDHDVIEEVLRANNGAVDATIDQLLSMTTDNLNEALRLHMEKMEKENIKSLEDNPLNFPDVALTNPPFTNPRKKWSPPLLVDYGEDERIALFLQNEEFLSELRVNPDFMNTLDQDVQEKVSGGPDIEAFKERLRNMGKISRNKFAQLSKVFQRRKKSRSAKGILDQSASGDSVLLGGEPLLYENQKSNSQRL</sequence>
<evidence type="ECO:0000313" key="3">
    <source>
        <dbReference type="EnsemblMetazoa" id="PHUM233620-PA"/>
    </source>
</evidence>
<evidence type="ECO:0000313" key="4">
    <source>
        <dbReference type="Proteomes" id="UP000009046"/>
    </source>
</evidence>
<dbReference type="STRING" id="121224.E0VIV4"/>
<dbReference type="PANTHER" id="PTHR13467">
    <property type="entry name" value="CUE DOMAIN CONTAINING PROTEIN 1"/>
    <property type="match status" value="1"/>
</dbReference>
<reference evidence="2" key="2">
    <citation type="submission" date="2007-04" db="EMBL/GenBank/DDBJ databases">
        <title>The genome of the human body louse.</title>
        <authorList>
            <consortium name="The Human Body Louse Genome Consortium"/>
            <person name="Kirkness E."/>
            <person name="Walenz B."/>
            <person name="Hass B."/>
            <person name="Bruggner R."/>
            <person name="Strausberg R."/>
        </authorList>
    </citation>
    <scope>NUCLEOTIDE SEQUENCE</scope>
    <source>
        <strain evidence="2">USDA</strain>
    </source>
</reference>
<dbReference type="FunCoup" id="E0VIV4">
    <property type="interactions" value="75"/>
</dbReference>
<dbReference type="OrthoDB" id="5794653at2759"/>
<dbReference type="Pfam" id="PF02845">
    <property type="entry name" value="CUE"/>
    <property type="match status" value="1"/>
</dbReference>
<dbReference type="eggNOG" id="KOG4588">
    <property type="taxonomic scope" value="Eukaryota"/>
</dbReference>
<dbReference type="GeneID" id="8230177"/>
<dbReference type="SMART" id="SM00546">
    <property type="entry name" value="CUE"/>
    <property type="match status" value="1"/>
</dbReference>
<gene>
    <name evidence="3" type="primary">8230177</name>
    <name evidence="2" type="ORF">Phum_PHUM233620</name>
</gene>
<keyword evidence="4" id="KW-1185">Reference proteome</keyword>
<reference evidence="2" key="1">
    <citation type="submission" date="2007-04" db="EMBL/GenBank/DDBJ databases">
        <title>Annotation of Pediculus humanus corporis strain USDA.</title>
        <authorList>
            <person name="Kirkness E."/>
            <person name="Hannick L."/>
            <person name="Hass B."/>
            <person name="Bruggner R."/>
            <person name="Lawson D."/>
            <person name="Bidwell S."/>
            <person name="Joardar V."/>
            <person name="Caler E."/>
            <person name="Walenz B."/>
            <person name="Inman J."/>
            <person name="Schobel S."/>
            <person name="Galinsky K."/>
            <person name="Amedeo P."/>
            <person name="Strausberg R."/>
        </authorList>
    </citation>
    <scope>NUCLEOTIDE SEQUENCE</scope>
    <source>
        <strain evidence="2">USDA</strain>
    </source>
</reference>
<dbReference type="VEuPathDB" id="VectorBase:PHUM233620"/>
<protein>
    <recommendedName>
        <fullName evidence="1">CUE domain-containing protein</fullName>
    </recommendedName>
</protein>
<dbReference type="InterPro" id="IPR040192">
    <property type="entry name" value="CUEDC1"/>
</dbReference>
<proteinExistence type="predicted"/>
<dbReference type="PROSITE" id="PS51140">
    <property type="entry name" value="CUE"/>
    <property type="match status" value="1"/>
</dbReference>
<dbReference type="CDD" id="cd14366">
    <property type="entry name" value="CUE_CUED1"/>
    <property type="match status" value="1"/>
</dbReference>
<dbReference type="RefSeq" id="XP_002426048.1">
    <property type="nucleotide sequence ID" value="XM_002426003.1"/>
</dbReference>
<name>E0VIV4_PEDHC</name>